<reference evidence="2" key="1">
    <citation type="journal article" date="2019" name="bioRxiv">
        <title>The Genome of the Zebra Mussel, Dreissena polymorpha: A Resource for Invasive Species Research.</title>
        <authorList>
            <person name="McCartney M.A."/>
            <person name="Auch B."/>
            <person name="Kono T."/>
            <person name="Mallez S."/>
            <person name="Zhang Y."/>
            <person name="Obille A."/>
            <person name="Becker A."/>
            <person name="Abrahante J.E."/>
            <person name="Garbe J."/>
            <person name="Badalamenti J.P."/>
            <person name="Herman A."/>
            <person name="Mangelson H."/>
            <person name="Liachko I."/>
            <person name="Sullivan S."/>
            <person name="Sone E.D."/>
            <person name="Koren S."/>
            <person name="Silverstein K.A.T."/>
            <person name="Beckman K.B."/>
            <person name="Gohl D.M."/>
        </authorList>
    </citation>
    <scope>NUCLEOTIDE SEQUENCE</scope>
    <source>
        <strain evidence="2">Duluth1</strain>
        <tissue evidence="2">Whole animal</tissue>
    </source>
</reference>
<dbReference type="InterPro" id="IPR050473">
    <property type="entry name" value="A2M/Complement_sys"/>
</dbReference>
<gene>
    <name evidence="2" type="ORF">DPMN_108191</name>
</gene>
<dbReference type="AlphaFoldDB" id="A0A9D4K8B4"/>
<evidence type="ECO:0000259" key="1">
    <source>
        <dbReference type="Pfam" id="PF07678"/>
    </source>
</evidence>
<evidence type="ECO:0000313" key="2">
    <source>
        <dbReference type="EMBL" id="KAH3834858.1"/>
    </source>
</evidence>
<reference evidence="2" key="2">
    <citation type="submission" date="2020-11" db="EMBL/GenBank/DDBJ databases">
        <authorList>
            <person name="McCartney M.A."/>
            <person name="Auch B."/>
            <person name="Kono T."/>
            <person name="Mallez S."/>
            <person name="Becker A."/>
            <person name="Gohl D.M."/>
            <person name="Silverstein K.A.T."/>
            <person name="Koren S."/>
            <person name="Bechman K.B."/>
            <person name="Herman A."/>
            <person name="Abrahante J.E."/>
            <person name="Garbe J."/>
        </authorList>
    </citation>
    <scope>NUCLEOTIDE SEQUENCE</scope>
    <source>
        <strain evidence="2">Duluth1</strain>
        <tissue evidence="2">Whole animal</tissue>
    </source>
</reference>
<protein>
    <recommendedName>
        <fullName evidence="1">Alpha-macroglobulin-like TED domain-containing protein</fullName>
    </recommendedName>
</protein>
<dbReference type="Gene3D" id="1.50.10.20">
    <property type="match status" value="1"/>
</dbReference>
<name>A0A9D4K8B4_DREPO</name>
<dbReference type="InterPro" id="IPR011626">
    <property type="entry name" value="Alpha-macroglobulin_TED"/>
</dbReference>
<dbReference type="SUPFAM" id="SSF48239">
    <property type="entry name" value="Terpenoid cyclases/Protein prenyltransferases"/>
    <property type="match status" value="1"/>
</dbReference>
<keyword evidence="3" id="KW-1185">Reference proteome</keyword>
<comment type="caution">
    <text evidence="2">The sequence shown here is derived from an EMBL/GenBank/DDBJ whole genome shotgun (WGS) entry which is preliminary data.</text>
</comment>
<organism evidence="2 3">
    <name type="scientific">Dreissena polymorpha</name>
    <name type="common">Zebra mussel</name>
    <name type="synonym">Mytilus polymorpha</name>
    <dbReference type="NCBI Taxonomy" id="45954"/>
    <lineage>
        <taxon>Eukaryota</taxon>
        <taxon>Metazoa</taxon>
        <taxon>Spiralia</taxon>
        <taxon>Lophotrochozoa</taxon>
        <taxon>Mollusca</taxon>
        <taxon>Bivalvia</taxon>
        <taxon>Autobranchia</taxon>
        <taxon>Heteroconchia</taxon>
        <taxon>Euheterodonta</taxon>
        <taxon>Imparidentia</taxon>
        <taxon>Neoheterodontei</taxon>
        <taxon>Myida</taxon>
        <taxon>Dreissenoidea</taxon>
        <taxon>Dreissenidae</taxon>
        <taxon>Dreissena</taxon>
    </lineage>
</organism>
<dbReference type="EMBL" id="JAIWYP010000004">
    <property type="protein sequence ID" value="KAH3834858.1"/>
    <property type="molecule type" value="Genomic_DNA"/>
</dbReference>
<proteinExistence type="predicted"/>
<dbReference type="Pfam" id="PF07678">
    <property type="entry name" value="TED_complement"/>
    <property type="match status" value="1"/>
</dbReference>
<dbReference type="GO" id="GO:0005615">
    <property type="term" value="C:extracellular space"/>
    <property type="evidence" value="ECO:0007669"/>
    <property type="project" value="InterPro"/>
</dbReference>
<evidence type="ECO:0000313" key="3">
    <source>
        <dbReference type="Proteomes" id="UP000828390"/>
    </source>
</evidence>
<dbReference type="InterPro" id="IPR008930">
    <property type="entry name" value="Terpenoid_cyclase/PrenylTrfase"/>
</dbReference>
<dbReference type="PANTHER" id="PTHR11412">
    <property type="entry name" value="MACROGLOBULIN / COMPLEMENT"/>
    <property type="match status" value="1"/>
</dbReference>
<sequence>MVSEGSGQVHWERDNAEKVPASEMWWYRASSAEVVMTAYVMMSMLTSSGGAYETAPIVQWLTRQRNSYGGFSSTQVTFHRFLVIYVLQLRKCNCSFPLWIEIALE</sequence>
<accession>A0A9D4K8B4</accession>
<dbReference type="Proteomes" id="UP000828390">
    <property type="component" value="Unassembled WGS sequence"/>
</dbReference>
<feature type="domain" description="Alpha-macroglobulin-like TED" evidence="1">
    <location>
        <begin position="5"/>
        <end position="77"/>
    </location>
</feature>
<dbReference type="PANTHER" id="PTHR11412:SF171">
    <property type="entry name" value="PREGNANCY ZONE PROTEIN-LIKE PROTEIN"/>
    <property type="match status" value="1"/>
</dbReference>